<dbReference type="PROSITE" id="PS51257">
    <property type="entry name" value="PROKAR_LIPOPROTEIN"/>
    <property type="match status" value="1"/>
</dbReference>
<feature type="signal peptide" evidence="2">
    <location>
        <begin position="1"/>
        <end position="31"/>
    </location>
</feature>
<evidence type="ECO:0000313" key="4">
    <source>
        <dbReference type="Proteomes" id="UP000039865"/>
    </source>
</evidence>
<keyword evidence="2" id="KW-0732">Signal</keyword>
<sequence>MTNYKANNNNNFLYLSILLLSFSCLSSVVKTQDTNNTTTVVQSPNLPAQTYLTVRARIDPIMGGLIYELIDINNNMVSRQEKFFPVPPIPVCSQITTDQLYRELRNNQIMLPNGQNVTIINTVYCCDYYLPSLGYQYTQCGQNLGIFILIERKGTSLDQSYLNQQLLHNNVSWEGLVALLNQYCVNSGFQGNFTSFLAIPVPWQEWYTIYLINPRIENWSKQDLKDWINRYEQYINAGGPVIYINDNMVTFQQSAPPASTDSNTRLRRRLQVGPWNAPSVNNIINPPDSRPVPSSEQQQNDSQSQQPQQTQQANQTYWLVDYDNPLILTSTVIANLTARGIYPLFYNWYRVYFYPNGVVTQYYEAQNLQNGQATPNTQSTYFIGQVPPHLLPIVNWISSLVSTQVKENCGACVTAFTG</sequence>
<organism evidence="3 4">
    <name type="scientific">Stylonychia lemnae</name>
    <name type="common">Ciliate</name>
    <dbReference type="NCBI Taxonomy" id="5949"/>
    <lineage>
        <taxon>Eukaryota</taxon>
        <taxon>Sar</taxon>
        <taxon>Alveolata</taxon>
        <taxon>Ciliophora</taxon>
        <taxon>Intramacronucleata</taxon>
        <taxon>Spirotrichea</taxon>
        <taxon>Stichotrichia</taxon>
        <taxon>Sporadotrichida</taxon>
        <taxon>Oxytrichidae</taxon>
        <taxon>Stylonychinae</taxon>
        <taxon>Stylonychia</taxon>
    </lineage>
</organism>
<gene>
    <name evidence="3" type="primary">Contig18238.g19378</name>
    <name evidence="3" type="ORF">STYLEM_12869</name>
</gene>
<dbReference type="AlphaFoldDB" id="A0A078ASE6"/>
<keyword evidence="4" id="KW-1185">Reference proteome</keyword>
<dbReference type="EMBL" id="CCKQ01012211">
    <property type="protein sequence ID" value="CDW83818.1"/>
    <property type="molecule type" value="Genomic_DNA"/>
</dbReference>
<evidence type="ECO:0000313" key="3">
    <source>
        <dbReference type="EMBL" id="CDW83818.1"/>
    </source>
</evidence>
<name>A0A078ASE6_STYLE</name>
<evidence type="ECO:0000256" key="2">
    <source>
        <dbReference type="SAM" id="SignalP"/>
    </source>
</evidence>
<dbReference type="Proteomes" id="UP000039865">
    <property type="component" value="Unassembled WGS sequence"/>
</dbReference>
<feature type="compositionally biased region" description="Low complexity" evidence="1">
    <location>
        <begin position="294"/>
        <end position="312"/>
    </location>
</feature>
<accession>A0A078ASE6</accession>
<proteinExistence type="predicted"/>
<feature type="region of interest" description="Disordered" evidence="1">
    <location>
        <begin position="276"/>
        <end position="312"/>
    </location>
</feature>
<dbReference type="InParanoid" id="A0A078ASE6"/>
<evidence type="ECO:0000256" key="1">
    <source>
        <dbReference type="SAM" id="MobiDB-lite"/>
    </source>
</evidence>
<feature type="chain" id="PRO_5001729603" evidence="2">
    <location>
        <begin position="32"/>
        <end position="418"/>
    </location>
</feature>
<reference evidence="3 4" key="1">
    <citation type="submission" date="2014-06" db="EMBL/GenBank/DDBJ databases">
        <authorList>
            <person name="Swart Estienne"/>
        </authorList>
    </citation>
    <scope>NUCLEOTIDE SEQUENCE [LARGE SCALE GENOMIC DNA]</scope>
    <source>
        <strain evidence="3 4">130c</strain>
    </source>
</reference>
<protein>
    <submittedName>
        <fullName evidence="3">Uncharacterized protein</fullName>
    </submittedName>
</protein>